<evidence type="ECO:0000313" key="7">
    <source>
        <dbReference type="EMBL" id="KKL91221.1"/>
    </source>
</evidence>
<gene>
    <name evidence="7" type="ORF">LCGC14_1896830</name>
</gene>
<dbReference type="PANTHER" id="PTHR30250">
    <property type="entry name" value="PST FAMILY PREDICTED COLANIC ACID TRANSPORTER"/>
    <property type="match status" value="1"/>
</dbReference>
<feature type="transmembrane region" description="Helical" evidence="6">
    <location>
        <begin position="372"/>
        <end position="392"/>
    </location>
</feature>
<feature type="transmembrane region" description="Helical" evidence="6">
    <location>
        <begin position="343"/>
        <end position="360"/>
    </location>
</feature>
<dbReference type="PANTHER" id="PTHR30250:SF27">
    <property type="entry name" value="POLYSACCHARIDE BIOSYNTHESIS PROTEIN"/>
    <property type="match status" value="1"/>
</dbReference>
<evidence type="ECO:0000256" key="6">
    <source>
        <dbReference type="SAM" id="Phobius"/>
    </source>
</evidence>
<keyword evidence="2" id="KW-1003">Cell membrane</keyword>
<dbReference type="EMBL" id="LAZR01019789">
    <property type="protein sequence ID" value="KKL91221.1"/>
    <property type="molecule type" value="Genomic_DNA"/>
</dbReference>
<dbReference type="CDD" id="cd13128">
    <property type="entry name" value="MATE_Wzx_like"/>
    <property type="match status" value="1"/>
</dbReference>
<feature type="transmembrane region" description="Helical" evidence="6">
    <location>
        <begin position="128"/>
        <end position="152"/>
    </location>
</feature>
<organism evidence="7">
    <name type="scientific">marine sediment metagenome</name>
    <dbReference type="NCBI Taxonomy" id="412755"/>
    <lineage>
        <taxon>unclassified sequences</taxon>
        <taxon>metagenomes</taxon>
        <taxon>ecological metagenomes</taxon>
    </lineage>
</organism>
<sequence length="454" mass="49824">MKASELQENLDMAKGAWIILIAAAGGMALAFGGRLLLIRFFSPSEYGIFSLAWIILNFSSLLSLMGLQESSARQIAFYESRNDRRSTTTIIRYSTEGILIASIFTSLVLFFLSGYIAEAFKEVQLEAILKAFAVALPFLALTHLLASIFRGFGRTKPKVVFFDLLRNSLFPLLLLPVGLLGIPFQTAMWTFVAANILTGIAFVIYATKRLPRLTEVSPTITRRSLLTFSLPILVLVTSSSAIAWADTVMLGFFKTATTVGLYSSAWAIAQLLLLPAAAVAFLLLPTASKLYEQDLMTNLKRSYTVATRWIVALALPLFLSFLLFPQFILNLLFGAAYVDASNVLRILTLAYSLHFLFGPSHITLTAIGRTRLLLKASILGVVLNIGLNAFLIPVWGMIGAAAATTVAFAVTYGILALSLYRATKVHPFGLNHLQLLPEDKYILSYLRELLSGNK</sequence>
<keyword evidence="5 6" id="KW-0472">Membrane</keyword>
<name>A0A0F9GL42_9ZZZZ</name>
<feature type="transmembrane region" description="Helical" evidence="6">
    <location>
        <begin position="309"/>
        <end position="337"/>
    </location>
</feature>
<evidence type="ECO:0000256" key="3">
    <source>
        <dbReference type="ARBA" id="ARBA00022692"/>
    </source>
</evidence>
<reference evidence="7" key="1">
    <citation type="journal article" date="2015" name="Nature">
        <title>Complex archaea that bridge the gap between prokaryotes and eukaryotes.</title>
        <authorList>
            <person name="Spang A."/>
            <person name="Saw J.H."/>
            <person name="Jorgensen S.L."/>
            <person name="Zaremba-Niedzwiedzka K."/>
            <person name="Martijn J."/>
            <person name="Lind A.E."/>
            <person name="van Eijk R."/>
            <person name="Schleper C."/>
            <person name="Guy L."/>
            <person name="Ettema T.J."/>
        </authorList>
    </citation>
    <scope>NUCLEOTIDE SEQUENCE</scope>
</reference>
<feature type="transmembrane region" description="Helical" evidence="6">
    <location>
        <begin position="16"/>
        <end position="40"/>
    </location>
</feature>
<feature type="transmembrane region" description="Helical" evidence="6">
    <location>
        <begin position="398"/>
        <end position="420"/>
    </location>
</feature>
<feature type="transmembrane region" description="Helical" evidence="6">
    <location>
        <begin position="188"/>
        <end position="205"/>
    </location>
</feature>
<comment type="caution">
    <text evidence="7">The sequence shown here is derived from an EMBL/GenBank/DDBJ whole genome shotgun (WGS) entry which is preliminary data.</text>
</comment>
<evidence type="ECO:0000256" key="1">
    <source>
        <dbReference type="ARBA" id="ARBA00004651"/>
    </source>
</evidence>
<evidence type="ECO:0000256" key="2">
    <source>
        <dbReference type="ARBA" id="ARBA00022475"/>
    </source>
</evidence>
<evidence type="ECO:0000256" key="5">
    <source>
        <dbReference type="ARBA" id="ARBA00023136"/>
    </source>
</evidence>
<feature type="transmembrane region" description="Helical" evidence="6">
    <location>
        <begin position="90"/>
        <end position="116"/>
    </location>
</feature>
<proteinExistence type="predicted"/>
<dbReference type="InterPro" id="IPR050833">
    <property type="entry name" value="Poly_Biosynth_Transport"/>
</dbReference>
<dbReference type="InterPro" id="IPR002797">
    <property type="entry name" value="Polysacc_synth"/>
</dbReference>
<dbReference type="Pfam" id="PF01943">
    <property type="entry name" value="Polysacc_synt"/>
    <property type="match status" value="1"/>
</dbReference>
<evidence type="ECO:0000256" key="4">
    <source>
        <dbReference type="ARBA" id="ARBA00022989"/>
    </source>
</evidence>
<comment type="subcellular location">
    <subcellularLocation>
        <location evidence="1">Cell membrane</location>
        <topology evidence="1">Multi-pass membrane protein</topology>
    </subcellularLocation>
</comment>
<protein>
    <submittedName>
        <fullName evidence="7">Uncharacterized protein</fullName>
    </submittedName>
</protein>
<keyword evidence="3 6" id="KW-0812">Transmembrane</keyword>
<keyword evidence="4 6" id="KW-1133">Transmembrane helix</keyword>
<dbReference type="GO" id="GO:0005886">
    <property type="term" value="C:plasma membrane"/>
    <property type="evidence" value="ECO:0007669"/>
    <property type="project" value="UniProtKB-SubCell"/>
</dbReference>
<feature type="transmembrane region" description="Helical" evidence="6">
    <location>
        <begin position="265"/>
        <end position="288"/>
    </location>
</feature>
<feature type="transmembrane region" description="Helical" evidence="6">
    <location>
        <begin position="46"/>
        <end position="67"/>
    </location>
</feature>
<accession>A0A0F9GL42</accession>
<feature type="transmembrane region" description="Helical" evidence="6">
    <location>
        <begin position="164"/>
        <end position="182"/>
    </location>
</feature>
<feature type="transmembrane region" description="Helical" evidence="6">
    <location>
        <begin position="225"/>
        <end position="245"/>
    </location>
</feature>
<dbReference type="AlphaFoldDB" id="A0A0F9GL42"/>